<protein>
    <recommendedName>
        <fullName evidence="1">FIST C-domain domain-containing protein</fullName>
    </recommendedName>
</protein>
<dbReference type="GO" id="GO:0032436">
    <property type="term" value="P:positive regulation of proteasomal ubiquitin-dependent protein catabolic process"/>
    <property type="evidence" value="ECO:0007669"/>
    <property type="project" value="TreeGrafter"/>
</dbReference>
<reference evidence="2" key="1">
    <citation type="journal article" date="2021" name="Genome Biol. Evol.">
        <title>A High-Quality Reference Genome for a Parasitic Bivalve with Doubly Uniparental Inheritance (Bivalvia: Unionida).</title>
        <authorList>
            <person name="Smith C.H."/>
        </authorList>
    </citation>
    <scope>NUCLEOTIDE SEQUENCE</scope>
    <source>
        <strain evidence="2">CHS0354</strain>
    </source>
</reference>
<gene>
    <name evidence="2" type="ORF">CHS0354_036489</name>
</gene>
<reference evidence="2" key="3">
    <citation type="submission" date="2023-05" db="EMBL/GenBank/DDBJ databases">
        <authorList>
            <person name="Smith C.H."/>
        </authorList>
    </citation>
    <scope>NUCLEOTIDE SEQUENCE</scope>
    <source>
        <strain evidence="2">CHS0354</strain>
        <tissue evidence="2">Mantle</tissue>
    </source>
</reference>
<feature type="domain" description="FIST C-domain" evidence="1">
    <location>
        <begin position="278"/>
        <end position="337"/>
    </location>
</feature>
<accession>A0AAE0S3S7</accession>
<comment type="caution">
    <text evidence="2">The sequence shown here is derived from an EMBL/GenBank/DDBJ whole genome shotgun (WGS) entry which is preliminary data.</text>
</comment>
<dbReference type="Proteomes" id="UP001195483">
    <property type="component" value="Unassembled WGS sequence"/>
</dbReference>
<sequence length="379" mass="42901">MDPEEPDVNESYVLTCIHTVINNVLNCMTAQELNICARVCKCWWSAVHVIKEKRQQRNLIKWLSVEVGDEKDNPTLINQIQDFFKYELVTLKVKVPARSQSNRPKRATKFEKLEFKDFVQSLLPNTCKFIGIATEGVIGTSSNLEKIQEVEGEKFMSLLCIPRIKGVDILTKSADITENDNITTFIPKEKTVKTILFFCDDPRCPQKIGNTLRDNYEGAIIAGGYIDCHISPDLPCGDRNDSESRPIYVSCVAFCGENLHCASIVLEHSTHTPQEIEEKILKLKGCGLPEEKSFAFMFACVARGKAFHQKENVESSIFQKHFPKTPLFGFFGNGEIGFTHLTDARNANLRLKMEEGQSKKRLPKLHHSYSSVFCLVSVM</sequence>
<evidence type="ECO:0000313" key="3">
    <source>
        <dbReference type="Proteomes" id="UP001195483"/>
    </source>
</evidence>
<dbReference type="AlphaFoldDB" id="A0AAE0S3S7"/>
<proteinExistence type="predicted"/>
<organism evidence="2 3">
    <name type="scientific">Potamilus streckersoni</name>
    <dbReference type="NCBI Taxonomy" id="2493646"/>
    <lineage>
        <taxon>Eukaryota</taxon>
        <taxon>Metazoa</taxon>
        <taxon>Spiralia</taxon>
        <taxon>Lophotrochozoa</taxon>
        <taxon>Mollusca</taxon>
        <taxon>Bivalvia</taxon>
        <taxon>Autobranchia</taxon>
        <taxon>Heteroconchia</taxon>
        <taxon>Palaeoheterodonta</taxon>
        <taxon>Unionida</taxon>
        <taxon>Unionoidea</taxon>
        <taxon>Unionidae</taxon>
        <taxon>Ambleminae</taxon>
        <taxon>Lampsilini</taxon>
        <taxon>Potamilus</taxon>
    </lineage>
</organism>
<evidence type="ECO:0000313" key="2">
    <source>
        <dbReference type="EMBL" id="KAK3584712.1"/>
    </source>
</evidence>
<dbReference type="GO" id="GO:0000209">
    <property type="term" value="P:protein polyubiquitination"/>
    <property type="evidence" value="ECO:0007669"/>
    <property type="project" value="TreeGrafter"/>
</dbReference>
<keyword evidence="3" id="KW-1185">Reference proteome</keyword>
<dbReference type="InterPro" id="IPR019494">
    <property type="entry name" value="FIST_C"/>
</dbReference>
<evidence type="ECO:0000259" key="1">
    <source>
        <dbReference type="Pfam" id="PF10442"/>
    </source>
</evidence>
<name>A0AAE0S3S7_9BIVA</name>
<reference evidence="2" key="2">
    <citation type="journal article" date="2021" name="Genome Biol. Evol.">
        <title>Developing a high-quality reference genome for a parasitic bivalve with doubly uniparental inheritance (Bivalvia: Unionida).</title>
        <authorList>
            <person name="Smith C.H."/>
        </authorList>
    </citation>
    <scope>NUCLEOTIDE SEQUENCE</scope>
    <source>
        <strain evidence="2">CHS0354</strain>
        <tissue evidence="2">Mantle</tissue>
    </source>
</reference>
<dbReference type="PANTHER" id="PTHR14939">
    <property type="entry name" value="F-BOX ONLY PROTEIN 22"/>
    <property type="match status" value="1"/>
</dbReference>
<dbReference type="Pfam" id="PF10442">
    <property type="entry name" value="FIST_C"/>
    <property type="match status" value="1"/>
</dbReference>
<dbReference type="EMBL" id="JAEAOA010002134">
    <property type="protein sequence ID" value="KAK3584712.1"/>
    <property type="molecule type" value="Genomic_DNA"/>
</dbReference>
<dbReference type="PANTHER" id="PTHR14939:SF5">
    <property type="entry name" value="F-BOX ONLY PROTEIN 22"/>
    <property type="match status" value="1"/>
</dbReference>